<evidence type="ECO:0000313" key="2">
    <source>
        <dbReference type="EMBL" id="CAL1388511.1"/>
    </source>
</evidence>
<keyword evidence="3" id="KW-1185">Reference proteome</keyword>
<evidence type="ECO:0000313" key="3">
    <source>
        <dbReference type="Proteomes" id="UP001497516"/>
    </source>
</evidence>
<feature type="region of interest" description="Disordered" evidence="1">
    <location>
        <begin position="31"/>
        <end position="75"/>
    </location>
</feature>
<reference evidence="2 3" key="1">
    <citation type="submission" date="2024-04" db="EMBL/GenBank/DDBJ databases">
        <authorList>
            <person name="Fracassetti M."/>
        </authorList>
    </citation>
    <scope>NUCLEOTIDE SEQUENCE [LARGE SCALE GENOMIC DNA]</scope>
</reference>
<dbReference type="PANTHER" id="PTHR36336">
    <property type="entry name" value="OS09G0560400 PROTEIN"/>
    <property type="match status" value="1"/>
</dbReference>
<dbReference type="Proteomes" id="UP001497516">
    <property type="component" value="Chromosome 5"/>
</dbReference>
<proteinExistence type="predicted"/>
<name>A0AAV2ERF2_9ROSI</name>
<accession>A0AAV2ERF2</accession>
<feature type="compositionally biased region" description="Polar residues" evidence="1">
    <location>
        <begin position="44"/>
        <end position="58"/>
    </location>
</feature>
<dbReference type="EMBL" id="OZ034818">
    <property type="protein sequence ID" value="CAL1388511.1"/>
    <property type="molecule type" value="Genomic_DNA"/>
</dbReference>
<feature type="compositionally biased region" description="Basic and acidic residues" evidence="1">
    <location>
        <begin position="31"/>
        <end position="43"/>
    </location>
</feature>
<protein>
    <submittedName>
        <fullName evidence="2">Uncharacterized protein</fullName>
    </submittedName>
</protein>
<dbReference type="PANTHER" id="PTHR36336:SF1">
    <property type="entry name" value="OS09G0560400 PROTEIN"/>
    <property type="match status" value="1"/>
</dbReference>
<organism evidence="2 3">
    <name type="scientific">Linum trigynum</name>
    <dbReference type="NCBI Taxonomy" id="586398"/>
    <lineage>
        <taxon>Eukaryota</taxon>
        <taxon>Viridiplantae</taxon>
        <taxon>Streptophyta</taxon>
        <taxon>Embryophyta</taxon>
        <taxon>Tracheophyta</taxon>
        <taxon>Spermatophyta</taxon>
        <taxon>Magnoliopsida</taxon>
        <taxon>eudicotyledons</taxon>
        <taxon>Gunneridae</taxon>
        <taxon>Pentapetalae</taxon>
        <taxon>rosids</taxon>
        <taxon>fabids</taxon>
        <taxon>Malpighiales</taxon>
        <taxon>Linaceae</taxon>
        <taxon>Linum</taxon>
    </lineage>
</organism>
<dbReference type="AlphaFoldDB" id="A0AAV2ERF2"/>
<sequence>MDLSEPNYRCGETGHRIPLKCMEIKDGVKLEKQEKSKKNRSDLETSAGSGNQQASSIAGKNLAEDSKKLDGGGGSQAYITYRSYCLLMKRRFQCLVLRYVNFLSGAIYRLQWHMWSLQEFED</sequence>
<gene>
    <name evidence="2" type="ORF">LTRI10_LOCUS29439</name>
</gene>
<evidence type="ECO:0000256" key="1">
    <source>
        <dbReference type="SAM" id="MobiDB-lite"/>
    </source>
</evidence>